<evidence type="ECO:0000259" key="7">
    <source>
        <dbReference type="PROSITE" id="PS50812"/>
    </source>
</evidence>
<dbReference type="SMART" id="SM00293">
    <property type="entry name" value="PWWP"/>
    <property type="match status" value="1"/>
</dbReference>
<dbReference type="PANTHER" id="PTHR43580">
    <property type="entry name" value="OXIDOREDUCTASE GLYR1-RELATED"/>
    <property type="match status" value="1"/>
</dbReference>
<name>A0A1W0WW27_HYPEX</name>
<organism evidence="8 9">
    <name type="scientific">Hypsibius exemplaris</name>
    <name type="common">Freshwater tardigrade</name>
    <dbReference type="NCBI Taxonomy" id="2072580"/>
    <lineage>
        <taxon>Eukaryota</taxon>
        <taxon>Metazoa</taxon>
        <taxon>Ecdysozoa</taxon>
        <taxon>Tardigrada</taxon>
        <taxon>Eutardigrada</taxon>
        <taxon>Parachela</taxon>
        <taxon>Hypsibioidea</taxon>
        <taxon>Hypsibiidae</taxon>
        <taxon>Hypsibius</taxon>
    </lineage>
</organism>
<feature type="compositionally biased region" description="Low complexity" evidence="6">
    <location>
        <begin position="633"/>
        <end position="643"/>
    </location>
</feature>
<feature type="compositionally biased region" description="Basic and acidic residues" evidence="6">
    <location>
        <begin position="567"/>
        <end position="579"/>
    </location>
</feature>
<keyword evidence="3" id="KW-0158">Chromosome</keyword>
<dbReference type="EMBL" id="MTYJ01000039">
    <property type="protein sequence ID" value="OQV19421.1"/>
    <property type="molecule type" value="Genomic_DNA"/>
</dbReference>
<accession>A0A1W0WW27</accession>
<feature type="compositionally biased region" description="Acidic residues" evidence="6">
    <location>
        <begin position="658"/>
        <end position="667"/>
    </location>
</feature>
<dbReference type="PROSITE" id="PS50812">
    <property type="entry name" value="PWWP"/>
    <property type="match status" value="1"/>
</dbReference>
<dbReference type="SUPFAM" id="SSF48179">
    <property type="entry name" value="6-phosphogluconate dehydrogenase C-terminal domain-like"/>
    <property type="match status" value="1"/>
</dbReference>
<feature type="compositionally biased region" description="Pro residues" evidence="6">
    <location>
        <begin position="266"/>
        <end position="275"/>
    </location>
</feature>
<comment type="similarity">
    <text evidence="2">Belongs to the HIBADH-related family. NP60 subfamily.</text>
</comment>
<evidence type="ECO:0000256" key="6">
    <source>
        <dbReference type="SAM" id="MobiDB-lite"/>
    </source>
</evidence>
<feature type="region of interest" description="Disordered" evidence="6">
    <location>
        <begin position="137"/>
        <end position="213"/>
    </location>
</feature>
<dbReference type="SUPFAM" id="SSF63748">
    <property type="entry name" value="Tudor/PWWP/MBT"/>
    <property type="match status" value="1"/>
</dbReference>
<sequence>MAGFRVGEVVWARMKGYPFWPGTVQDPTNVAEHKASKKKNSYYVKFFDSAGKNQFAWIGMDELKEFQPNLEKLRLDADKRTGKMYNDLKKSIVLAEAVNEQFQAALASDPTLKLEYGLTPEVEGAASESTQIVDAAKTPAKKTPGKKKTAGVKTPGEVEPTSTSAAAVKRLKILPMPAKSEEDGAKASGKGGRTPVGKKSTAAAASKKRVVAEDDDFSPARIVNGNGVKKLKSSIMTVSGKKDASAASAGGVLGNGKSQVKKSFAPPRPSHPQPPQKVGLVSLGLIGLGDPRTVLVARHLLGKGVAVRVWSKDRFSRDLISANAGSITDAEKVFEEADVVFLSATSGQELRAILGGSDHVLRKIRPTATGGMKGVCVFSSVSKSESEELRRSFKAKNICYLDCAWINLKEHGNERQLSVVASGDRHLYDYCVPLFQSICQQSTFLAEDVGLAQVFKAAVAMAEGIALAGLTEAAYFAQRNGLELEVFGPTFQAAFTSPATLSKVQEMLDCGSTGKESTAVANFKYHYAGLRDALHLAHPSAGPSSVTSLSTVALDVYQTHFSTYRYEREHEHQPPLEKMEESDDDEVVSGDDVPVGGGEETVEETIQPSSSNGVAHRSAAEDEPESNSSVKEAAAGSDAVKGSGDADGGGGGETSYAEGEEEEESFSEPDTSRSRSQGDVSAEGDELNTSA</sequence>
<proteinExistence type="inferred from homology"/>
<gene>
    <name evidence="8" type="ORF">BV898_06535</name>
</gene>
<feature type="region of interest" description="Disordered" evidence="6">
    <location>
        <begin position="246"/>
        <end position="277"/>
    </location>
</feature>
<keyword evidence="9" id="KW-1185">Reference proteome</keyword>
<evidence type="ECO:0000313" key="8">
    <source>
        <dbReference type="EMBL" id="OQV19421.1"/>
    </source>
</evidence>
<feature type="compositionally biased region" description="Acidic residues" evidence="6">
    <location>
        <begin position="580"/>
        <end position="589"/>
    </location>
</feature>
<dbReference type="AlphaFoldDB" id="A0A1W0WW27"/>
<dbReference type="InterPro" id="IPR008927">
    <property type="entry name" value="6-PGluconate_DH-like_C_sf"/>
</dbReference>
<dbReference type="Pfam" id="PF00855">
    <property type="entry name" value="PWWP"/>
    <property type="match status" value="1"/>
</dbReference>
<evidence type="ECO:0000313" key="9">
    <source>
        <dbReference type="Proteomes" id="UP000192578"/>
    </source>
</evidence>
<dbReference type="InterPro" id="IPR006115">
    <property type="entry name" value="6PGDH_NADP-bd"/>
</dbReference>
<feature type="compositionally biased region" description="Acidic residues" evidence="6">
    <location>
        <begin position="682"/>
        <end position="691"/>
    </location>
</feature>
<feature type="compositionally biased region" description="Basic residues" evidence="6">
    <location>
        <begin position="139"/>
        <end position="150"/>
    </location>
</feature>
<dbReference type="CDD" id="cd05162">
    <property type="entry name" value="PWWP"/>
    <property type="match status" value="1"/>
</dbReference>
<dbReference type="GO" id="GO:0005694">
    <property type="term" value="C:chromosome"/>
    <property type="evidence" value="ECO:0007669"/>
    <property type="project" value="UniProtKB-SubCell"/>
</dbReference>
<dbReference type="Gene3D" id="2.30.30.140">
    <property type="match status" value="1"/>
</dbReference>
<dbReference type="InterPro" id="IPR051265">
    <property type="entry name" value="HIBADH-related_NP60_sf"/>
</dbReference>
<dbReference type="Pfam" id="PF03446">
    <property type="entry name" value="NAD_binding_2"/>
    <property type="match status" value="1"/>
</dbReference>
<evidence type="ECO:0000256" key="5">
    <source>
        <dbReference type="ARBA" id="ARBA00034140"/>
    </source>
</evidence>
<dbReference type="OrthoDB" id="21615at2759"/>
<dbReference type="GO" id="GO:0050661">
    <property type="term" value="F:NADP binding"/>
    <property type="evidence" value="ECO:0007669"/>
    <property type="project" value="InterPro"/>
</dbReference>
<evidence type="ECO:0000256" key="2">
    <source>
        <dbReference type="ARBA" id="ARBA00007598"/>
    </source>
</evidence>
<protein>
    <recommendedName>
        <fullName evidence="5">Cytokine-like nuclear factor N-PAC</fullName>
    </recommendedName>
    <alternativeName>
        <fullName evidence="4">Glyoxylate reductase 1 homolog</fullName>
    </alternativeName>
</protein>
<comment type="subcellular location">
    <subcellularLocation>
        <location evidence="1">Chromosome</location>
    </subcellularLocation>
</comment>
<dbReference type="SUPFAM" id="SSF51735">
    <property type="entry name" value="NAD(P)-binding Rossmann-fold domains"/>
    <property type="match status" value="1"/>
</dbReference>
<dbReference type="Gene3D" id="3.40.50.720">
    <property type="entry name" value="NAD(P)-binding Rossmann-like Domain"/>
    <property type="match status" value="1"/>
</dbReference>
<dbReference type="InterPro" id="IPR000313">
    <property type="entry name" value="PWWP_dom"/>
</dbReference>
<comment type="caution">
    <text evidence="8">The sequence shown here is derived from an EMBL/GenBank/DDBJ whole genome shotgun (WGS) entry which is preliminary data.</text>
</comment>
<evidence type="ECO:0000256" key="4">
    <source>
        <dbReference type="ARBA" id="ARBA00030287"/>
    </source>
</evidence>
<evidence type="ECO:0000256" key="1">
    <source>
        <dbReference type="ARBA" id="ARBA00004286"/>
    </source>
</evidence>
<dbReference type="PANTHER" id="PTHR43580:SF2">
    <property type="entry name" value="CYTOKINE-LIKE NUCLEAR FACTOR N-PAC"/>
    <property type="match status" value="1"/>
</dbReference>
<feature type="domain" description="PWWP" evidence="7">
    <location>
        <begin position="6"/>
        <end position="69"/>
    </location>
</feature>
<reference evidence="9" key="1">
    <citation type="submission" date="2017-01" db="EMBL/GenBank/DDBJ databases">
        <title>Comparative genomics of anhydrobiosis in the tardigrade Hypsibius dujardini.</title>
        <authorList>
            <person name="Yoshida Y."/>
            <person name="Koutsovoulos G."/>
            <person name="Laetsch D."/>
            <person name="Stevens L."/>
            <person name="Kumar S."/>
            <person name="Horikawa D."/>
            <person name="Ishino K."/>
            <person name="Komine S."/>
            <person name="Tomita M."/>
            <person name="Blaxter M."/>
            <person name="Arakawa K."/>
        </authorList>
    </citation>
    <scope>NUCLEOTIDE SEQUENCE [LARGE SCALE GENOMIC DNA]</scope>
    <source>
        <strain evidence="9">Z151</strain>
    </source>
</reference>
<dbReference type="Proteomes" id="UP000192578">
    <property type="component" value="Unassembled WGS sequence"/>
</dbReference>
<dbReference type="InterPro" id="IPR036291">
    <property type="entry name" value="NAD(P)-bd_dom_sf"/>
</dbReference>
<feature type="region of interest" description="Disordered" evidence="6">
    <location>
        <begin position="567"/>
        <end position="691"/>
    </location>
</feature>
<evidence type="ECO:0000256" key="3">
    <source>
        <dbReference type="ARBA" id="ARBA00022454"/>
    </source>
</evidence>